<evidence type="ECO:0008006" key="5">
    <source>
        <dbReference type="Google" id="ProtNLM"/>
    </source>
</evidence>
<keyword evidence="2" id="KW-0472">Membrane</keyword>
<keyword evidence="2" id="KW-1133">Transmembrane helix</keyword>
<evidence type="ECO:0000256" key="2">
    <source>
        <dbReference type="SAM" id="Phobius"/>
    </source>
</evidence>
<reference evidence="3" key="1">
    <citation type="submission" date="2019-08" db="EMBL/GenBank/DDBJ databases">
        <title>The improved chromosome-level genome for the pearl oyster Pinctada fucata martensii using PacBio sequencing and Hi-C.</title>
        <authorList>
            <person name="Zheng Z."/>
        </authorList>
    </citation>
    <scope>NUCLEOTIDE SEQUENCE</scope>
    <source>
        <strain evidence="3">ZZ-2019</strain>
        <tissue evidence="3">Adductor muscle</tissue>
    </source>
</reference>
<proteinExistence type="predicted"/>
<organism evidence="3 4">
    <name type="scientific">Pinctada imbricata</name>
    <name type="common">Atlantic pearl-oyster</name>
    <name type="synonym">Pinctada martensii</name>
    <dbReference type="NCBI Taxonomy" id="66713"/>
    <lineage>
        <taxon>Eukaryota</taxon>
        <taxon>Metazoa</taxon>
        <taxon>Spiralia</taxon>
        <taxon>Lophotrochozoa</taxon>
        <taxon>Mollusca</taxon>
        <taxon>Bivalvia</taxon>
        <taxon>Autobranchia</taxon>
        <taxon>Pteriomorphia</taxon>
        <taxon>Pterioida</taxon>
        <taxon>Pterioidea</taxon>
        <taxon>Pteriidae</taxon>
        <taxon>Pinctada</taxon>
    </lineage>
</organism>
<evidence type="ECO:0000313" key="4">
    <source>
        <dbReference type="Proteomes" id="UP001186944"/>
    </source>
</evidence>
<evidence type="ECO:0000256" key="1">
    <source>
        <dbReference type="SAM" id="MobiDB-lite"/>
    </source>
</evidence>
<feature type="transmembrane region" description="Helical" evidence="2">
    <location>
        <begin position="175"/>
        <end position="196"/>
    </location>
</feature>
<gene>
    <name evidence="3" type="ORF">FSP39_003479</name>
</gene>
<dbReference type="AlphaFoldDB" id="A0AA88YGS5"/>
<dbReference type="Proteomes" id="UP001186944">
    <property type="component" value="Unassembled WGS sequence"/>
</dbReference>
<accession>A0AA88YGS5</accession>
<keyword evidence="2" id="KW-0812">Transmembrane</keyword>
<dbReference type="EMBL" id="VSWD01000005">
    <property type="protein sequence ID" value="KAK3101426.1"/>
    <property type="molecule type" value="Genomic_DNA"/>
</dbReference>
<name>A0AA88YGS5_PINIB</name>
<keyword evidence="4" id="KW-1185">Reference proteome</keyword>
<sequence>MFIDVNEEYYRIFKLIIFYTSNKAACTQEHRYSTDSEYLVRANGEVTGSRCELSFLESTWSEDILAAPCISLCIRITNYSLGSCDFEMIYNDGLGDLKPKKFNCHTFPPLLWCSTKNDLKIEFVELKKYKGEGYDITLEVKPICGASITPGPTQTSGESYRDRYFREEKKQRDTVIITGSLVSTVSFLFVIFWIVYCCWKRKNNYGENSSRNAGSNTQNTAVKSAAGPSTTVRKVPWYPMHEMPTQGCGPPAYTEHHYETRYTEMPTNSQTDKDQINGPYENRQSPAKDHIRYHDDHPTHHFTSGSQDYDADEEMSYMNHPSNHHQLPVHAPPPLPPRPNMINPNSKQYFV</sequence>
<comment type="caution">
    <text evidence="3">The sequence shown here is derived from an EMBL/GenBank/DDBJ whole genome shotgun (WGS) entry which is preliminary data.</text>
</comment>
<feature type="region of interest" description="Disordered" evidence="1">
    <location>
        <begin position="208"/>
        <end position="228"/>
    </location>
</feature>
<evidence type="ECO:0000313" key="3">
    <source>
        <dbReference type="EMBL" id="KAK3101426.1"/>
    </source>
</evidence>
<protein>
    <recommendedName>
        <fullName evidence="5">CUB domain-containing protein</fullName>
    </recommendedName>
</protein>